<dbReference type="AlphaFoldDB" id="A0A238L174"/>
<keyword evidence="1" id="KW-1133">Transmembrane helix</keyword>
<proteinExistence type="predicted"/>
<protein>
    <submittedName>
        <fullName evidence="2">N-ATPase, AtpR subunit</fullName>
    </submittedName>
</protein>
<dbReference type="Proteomes" id="UP000207598">
    <property type="component" value="Unassembled WGS sequence"/>
</dbReference>
<evidence type="ECO:0000256" key="1">
    <source>
        <dbReference type="SAM" id="Phobius"/>
    </source>
</evidence>
<sequence>MIAVDWMGLGFGALAGAVASGLFFAGLAWGMRLALRSARPTQVLLISGALRIAALLGAGWLVAELGAWELAGFALAFLPIRFAALSIARRPAPRKAEPCS</sequence>
<feature type="transmembrane region" description="Helical" evidence="1">
    <location>
        <begin position="6"/>
        <end position="31"/>
    </location>
</feature>
<gene>
    <name evidence="2" type="ORF">MAA8898_04134</name>
</gene>
<name>A0A238L174_9RHOB</name>
<feature type="transmembrane region" description="Helical" evidence="1">
    <location>
        <begin position="43"/>
        <end position="62"/>
    </location>
</feature>
<keyword evidence="1" id="KW-0812">Transmembrane</keyword>
<organism evidence="2 3">
    <name type="scientific">Maliponia aquimaris</name>
    <dbReference type="NCBI Taxonomy" id="1673631"/>
    <lineage>
        <taxon>Bacteria</taxon>
        <taxon>Pseudomonadati</taxon>
        <taxon>Pseudomonadota</taxon>
        <taxon>Alphaproteobacteria</taxon>
        <taxon>Rhodobacterales</taxon>
        <taxon>Paracoccaceae</taxon>
        <taxon>Maliponia</taxon>
    </lineage>
</organism>
<keyword evidence="3" id="KW-1185">Reference proteome</keyword>
<evidence type="ECO:0000313" key="3">
    <source>
        <dbReference type="Proteomes" id="UP000207598"/>
    </source>
</evidence>
<dbReference type="RefSeq" id="WP_217900522.1">
    <property type="nucleotide sequence ID" value="NZ_FXYF01000014.1"/>
</dbReference>
<accession>A0A238L174</accession>
<evidence type="ECO:0000313" key="2">
    <source>
        <dbReference type="EMBL" id="SMX48844.1"/>
    </source>
</evidence>
<keyword evidence="1" id="KW-0472">Membrane</keyword>
<dbReference type="EMBL" id="FXYF01000014">
    <property type="protein sequence ID" value="SMX48844.1"/>
    <property type="molecule type" value="Genomic_DNA"/>
</dbReference>
<feature type="transmembrane region" description="Helical" evidence="1">
    <location>
        <begin position="68"/>
        <end position="88"/>
    </location>
</feature>
<reference evidence="2 3" key="1">
    <citation type="submission" date="2017-05" db="EMBL/GenBank/DDBJ databases">
        <authorList>
            <person name="Song R."/>
            <person name="Chenine A.L."/>
            <person name="Ruprecht R.M."/>
        </authorList>
    </citation>
    <scope>NUCLEOTIDE SEQUENCE [LARGE SCALE GENOMIC DNA]</scope>
    <source>
        <strain evidence="2 3">CECT 8898</strain>
    </source>
</reference>